<dbReference type="KEGG" id="smt:Smal_4001"/>
<evidence type="ECO:0000313" key="4">
    <source>
        <dbReference type="EMBL" id="ACF53700.1"/>
    </source>
</evidence>
<reference evidence="4 5" key="1">
    <citation type="submission" date="2008-06" db="EMBL/GenBank/DDBJ databases">
        <title>Complete sequence of Stenotrophomonas maltophilia R551-3.</title>
        <authorList>
            <consortium name="US DOE Joint Genome Institute"/>
            <person name="Lucas S."/>
            <person name="Copeland A."/>
            <person name="Lapidus A."/>
            <person name="Glavina del Rio T."/>
            <person name="Dalin E."/>
            <person name="Tice H."/>
            <person name="Pitluck S."/>
            <person name="Chain P."/>
            <person name="Malfatti S."/>
            <person name="Shin M."/>
            <person name="Vergez L."/>
            <person name="Lang D."/>
            <person name="Schmutz J."/>
            <person name="Larimer F."/>
            <person name="Land M."/>
            <person name="Hauser L."/>
            <person name="Kyrpides N."/>
            <person name="Mikhailova N."/>
            <person name="Taghavi S."/>
            <person name="Monchy S."/>
            <person name="Newman L."/>
            <person name="Vangronsveld J."/>
            <person name="van der Lelie D."/>
            <person name="Richardson P."/>
        </authorList>
    </citation>
    <scope>NUCLEOTIDE SEQUENCE [LARGE SCALE GENOMIC DNA]</scope>
    <source>
        <strain evidence="4 5">R551-3</strain>
    </source>
</reference>
<dbReference type="AlphaFoldDB" id="B4SNT0"/>
<proteinExistence type="inferred from homology"/>
<comment type="similarity">
    <text evidence="1 2">Belongs to the UPF0225 family.</text>
</comment>
<dbReference type="InterPro" id="IPR023006">
    <property type="entry name" value="YchJ-like"/>
</dbReference>
<protein>
    <recommendedName>
        <fullName evidence="2">UPF0225 protein Smal_4001</fullName>
    </recommendedName>
</protein>
<dbReference type="InterPro" id="IPR048469">
    <property type="entry name" value="YchJ-like_M"/>
</dbReference>
<dbReference type="PANTHER" id="PTHR33747:SF1">
    <property type="entry name" value="ADENYLATE CYCLASE-ASSOCIATED CAP C-TERMINAL DOMAIN-CONTAINING PROTEIN"/>
    <property type="match status" value="1"/>
</dbReference>
<name>B4SNT0_STRM5</name>
<dbReference type="Gene3D" id="3.10.450.50">
    <property type="match status" value="1"/>
</dbReference>
<organism evidence="4 5">
    <name type="scientific">Stenotrophomonas maltophilia (strain R551-3)</name>
    <dbReference type="NCBI Taxonomy" id="391008"/>
    <lineage>
        <taxon>Bacteria</taxon>
        <taxon>Pseudomonadati</taxon>
        <taxon>Pseudomonadota</taxon>
        <taxon>Gammaproteobacteria</taxon>
        <taxon>Lysobacterales</taxon>
        <taxon>Lysobacteraceae</taxon>
        <taxon>Stenotrophomonas</taxon>
        <taxon>Stenotrophomonas maltophilia group</taxon>
    </lineage>
</organism>
<feature type="domain" description="YchJ-like middle NTF2-like" evidence="3">
    <location>
        <begin position="40"/>
        <end position="137"/>
    </location>
</feature>
<dbReference type="Proteomes" id="UP000001867">
    <property type="component" value="Chromosome"/>
</dbReference>
<gene>
    <name evidence="4" type="ordered locus">Smal_4001</name>
</gene>
<dbReference type="InterPro" id="IPR004027">
    <property type="entry name" value="SEC_C_motif"/>
</dbReference>
<dbReference type="eggNOG" id="COG3012">
    <property type="taxonomic scope" value="Bacteria"/>
</dbReference>
<evidence type="ECO:0000256" key="2">
    <source>
        <dbReference type="HAMAP-Rule" id="MF_00612"/>
    </source>
</evidence>
<dbReference type="HAMAP" id="MF_00612">
    <property type="entry name" value="UPF0225"/>
    <property type="match status" value="1"/>
</dbReference>
<dbReference type="SUPFAM" id="SSF54427">
    <property type="entry name" value="NTF2-like"/>
    <property type="match status" value="1"/>
</dbReference>
<evidence type="ECO:0000259" key="3">
    <source>
        <dbReference type="Pfam" id="PF17775"/>
    </source>
</evidence>
<evidence type="ECO:0000256" key="1">
    <source>
        <dbReference type="ARBA" id="ARBA00010839"/>
    </source>
</evidence>
<dbReference type="EMBL" id="CP001111">
    <property type="protein sequence ID" value="ACF53700.1"/>
    <property type="molecule type" value="Genomic_DNA"/>
</dbReference>
<dbReference type="PANTHER" id="PTHR33747">
    <property type="entry name" value="UPF0225 PROTEIN SCO1677"/>
    <property type="match status" value="1"/>
</dbReference>
<dbReference type="InterPro" id="IPR032710">
    <property type="entry name" value="NTF2-like_dom_sf"/>
</dbReference>
<dbReference type="Pfam" id="PF02810">
    <property type="entry name" value="SEC-C"/>
    <property type="match status" value="1"/>
</dbReference>
<dbReference type="Pfam" id="PF17775">
    <property type="entry name" value="YchJ_M-like"/>
    <property type="match status" value="1"/>
</dbReference>
<sequence length="138" mass="15354">MQPGDNAGMSRKPADPCPCGLPADYAACCGRFHAGDAAPDAERLMRSRYSAYVRGLADYLRQTWHPDTRPAELTLDDAPGQRTHWLGLTVHEHTITGADSADVRFTARYRIGGGSAVKMTEHSRFQRIEGRWYYLDAV</sequence>
<accession>B4SNT0</accession>
<evidence type="ECO:0000313" key="5">
    <source>
        <dbReference type="Proteomes" id="UP000001867"/>
    </source>
</evidence>
<dbReference type="HOGENOM" id="CLU_099590_2_0_6"/>
<dbReference type="NCBIfam" id="NF003262">
    <property type="entry name" value="PRK04233.1"/>
    <property type="match status" value="1"/>
</dbReference>